<proteinExistence type="predicted"/>
<sequence>MRELIWWLQDVRVSLSEYVKVSGTLRHCAFMVMAMLGVYFLKYRLSSTRSFIACPEKRYSSSKDGSTGPKSPNHKYNLKDELVKFKLNYKGAPISEPSLWTMNNLFNKRQYVRASLDDILTVVTTVHPKPVDHALMMGWIAFKGGKTLYAHKVVIMDADEDFSVQKRPLLRWQIPRNRHRGLHTPRSTPPRR</sequence>
<dbReference type="Proteomes" id="UP001454036">
    <property type="component" value="Unassembled WGS sequence"/>
</dbReference>
<dbReference type="EMBL" id="BAABME010003406">
    <property type="protein sequence ID" value="GAA0158670.1"/>
    <property type="molecule type" value="Genomic_DNA"/>
</dbReference>
<comment type="caution">
    <text evidence="1">The sequence shown here is derived from an EMBL/GenBank/DDBJ whole genome shotgun (WGS) entry which is preliminary data.</text>
</comment>
<gene>
    <name evidence="1" type="ORF">LIER_15631</name>
</gene>
<protein>
    <recommendedName>
        <fullName evidence="3">Hexosyltransferase</fullName>
    </recommendedName>
</protein>
<name>A0AAV3Q592_LITER</name>
<dbReference type="AlphaFoldDB" id="A0AAV3Q592"/>
<evidence type="ECO:0008006" key="3">
    <source>
        <dbReference type="Google" id="ProtNLM"/>
    </source>
</evidence>
<accession>A0AAV3Q592</accession>
<reference evidence="1 2" key="1">
    <citation type="submission" date="2024-01" db="EMBL/GenBank/DDBJ databases">
        <title>The complete chloroplast genome sequence of Lithospermum erythrorhizon: insights into the phylogenetic relationship among Boraginaceae species and the maternal lineages of purple gromwells.</title>
        <authorList>
            <person name="Okada T."/>
            <person name="Watanabe K."/>
        </authorList>
    </citation>
    <scope>NUCLEOTIDE SEQUENCE [LARGE SCALE GENOMIC DNA]</scope>
</reference>
<keyword evidence="2" id="KW-1185">Reference proteome</keyword>
<evidence type="ECO:0000313" key="2">
    <source>
        <dbReference type="Proteomes" id="UP001454036"/>
    </source>
</evidence>
<organism evidence="1 2">
    <name type="scientific">Lithospermum erythrorhizon</name>
    <name type="common">Purple gromwell</name>
    <name type="synonym">Lithospermum officinale var. erythrorhizon</name>
    <dbReference type="NCBI Taxonomy" id="34254"/>
    <lineage>
        <taxon>Eukaryota</taxon>
        <taxon>Viridiplantae</taxon>
        <taxon>Streptophyta</taxon>
        <taxon>Embryophyta</taxon>
        <taxon>Tracheophyta</taxon>
        <taxon>Spermatophyta</taxon>
        <taxon>Magnoliopsida</taxon>
        <taxon>eudicotyledons</taxon>
        <taxon>Gunneridae</taxon>
        <taxon>Pentapetalae</taxon>
        <taxon>asterids</taxon>
        <taxon>lamiids</taxon>
        <taxon>Boraginales</taxon>
        <taxon>Boraginaceae</taxon>
        <taxon>Boraginoideae</taxon>
        <taxon>Lithospermeae</taxon>
        <taxon>Lithospermum</taxon>
    </lineage>
</organism>
<evidence type="ECO:0000313" key="1">
    <source>
        <dbReference type="EMBL" id="GAA0158670.1"/>
    </source>
</evidence>